<comment type="subcellular location">
    <subcellularLocation>
        <location evidence="1">Cell membrane</location>
        <topology evidence="1">Multi-pass membrane protein</topology>
    </subcellularLocation>
</comment>
<keyword evidence="5 9" id="KW-0812">Transmembrane</keyword>
<evidence type="ECO:0000256" key="4">
    <source>
        <dbReference type="ARBA" id="ARBA00022475"/>
    </source>
</evidence>
<feature type="transmembrane region" description="Helical" evidence="9">
    <location>
        <begin position="40"/>
        <end position="59"/>
    </location>
</feature>
<keyword evidence="6 9" id="KW-1133">Transmembrane helix</keyword>
<dbReference type="PRINTS" id="PR00173">
    <property type="entry name" value="EDTRNSPORT"/>
</dbReference>
<sequence>MLEGKHAFFFNADEYFVYLAVFGFFVLIASLLPKILDKRLITAPIIFLILGVALFSLPFDLPVHHWADSPYWPKRLTELGVIISLTGVGLKINRPFAKETWNLSKWLLLITMPVSMLAIALLAHYFLGFLPAAAILAAAVLAPTDPVLAADIQTGPPGSKDHSETRLALTTEAGLNDGLAFPFTHLALAVVLAGIAPGKWLMDWLLMDVVYRIVVGFLVGVLAGKLMAWLIFTYSFTKARISQSPASGILAISLTLIPYGLAELVEGYGFISVFVAACFFRQQESTHRFVNYVHDLSEELERIFIMVLFVGLGYYLVHFFPSDMDIDLFWVALLFVFLIRPISGMLGIGHQNLSFKEKWVISFFGIRGIGSLFYLFFALYQEDFPDGRRLLALVVATIILSVLVHGMLAKFAIGWIVASERKSDG</sequence>
<reference evidence="11 12" key="1">
    <citation type="submission" date="2016-11" db="EMBL/GenBank/DDBJ databases">
        <authorList>
            <person name="Jaros S."/>
            <person name="Januszkiewicz K."/>
            <person name="Wedrychowicz H."/>
        </authorList>
    </citation>
    <scope>NUCLEOTIDE SEQUENCE [LARGE SCALE GENOMIC DNA]</scope>
    <source>
        <strain evidence="11 12">CGMCC 1.6102</strain>
    </source>
</reference>
<evidence type="ECO:0000256" key="3">
    <source>
        <dbReference type="ARBA" id="ARBA00022449"/>
    </source>
</evidence>
<feature type="transmembrane region" description="Helical" evidence="9">
    <location>
        <begin position="256"/>
        <end position="280"/>
    </location>
</feature>
<feature type="transmembrane region" description="Helical" evidence="9">
    <location>
        <begin position="300"/>
        <end position="317"/>
    </location>
</feature>
<keyword evidence="4" id="KW-1003">Cell membrane</keyword>
<evidence type="ECO:0000313" key="11">
    <source>
        <dbReference type="EMBL" id="SHN25351.1"/>
    </source>
</evidence>
<evidence type="ECO:0000256" key="9">
    <source>
        <dbReference type="SAM" id="Phobius"/>
    </source>
</evidence>
<dbReference type="Pfam" id="PF00999">
    <property type="entry name" value="Na_H_Exchanger"/>
    <property type="match status" value="1"/>
</dbReference>
<feature type="transmembrane region" description="Helical" evidence="9">
    <location>
        <begin position="179"/>
        <end position="197"/>
    </location>
</feature>
<dbReference type="PANTHER" id="PTHR32507">
    <property type="entry name" value="NA(+)/H(+) ANTIPORTER 1"/>
    <property type="match status" value="1"/>
</dbReference>
<keyword evidence="7" id="KW-0406">Ion transport</keyword>
<evidence type="ECO:0000256" key="7">
    <source>
        <dbReference type="ARBA" id="ARBA00023065"/>
    </source>
</evidence>
<keyword evidence="12" id="KW-1185">Reference proteome</keyword>
<organism evidence="11 12">
    <name type="scientific">Cyclobacterium lianum</name>
    <dbReference type="NCBI Taxonomy" id="388280"/>
    <lineage>
        <taxon>Bacteria</taxon>
        <taxon>Pseudomonadati</taxon>
        <taxon>Bacteroidota</taxon>
        <taxon>Cytophagia</taxon>
        <taxon>Cytophagales</taxon>
        <taxon>Cyclobacteriaceae</taxon>
        <taxon>Cyclobacterium</taxon>
    </lineage>
</organism>
<evidence type="ECO:0000256" key="5">
    <source>
        <dbReference type="ARBA" id="ARBA00022692"/>
    </source>
</evidence>
<feature type="transmembrane region" description="Helical" evidence="9">
    <location>
        <begin position="106"/>
        <end position="127"/>
    </location>
</feature>
<feature type="transmembrane region" description="Helical" evidence="9">
    <location>
        <begin position="15"/>
        <end position="33"/>
    </location>
</feature>
<keyword evidence="3" id="KW-0050">Antiport</keyword>
<evidence type="ECO:0000256" key="6">
    <source>
        <dbReference type="ARBA" id="ARBA00022989"/>
    </source>
</evidence>
<feature type="transmembrane region" description="Helical" evidence="9">
    <location>
        <begin position="392"/>
        <end position="418"/>
    </location>
</feature>
<dbReference type="Gene3D" id="1.20.1530.20">
    <property type="match status" value="1"/>
</dbReference>
<evidence type="ECO:0000259" key="10">
    <source>
        <dbReference type="Pfam" id="PF00999"/>
    </source>
</evidence>
<accession>A0A1M7Q515</accession>
<dbReference type="InterPro" id="IPR038770">
    <property type="entry name" value="Na+/solute_symporter_sf"/>
</dbReference>
<dbReference type="Proteomes" id="UP000184513">
    <property type="component" value="Unassembled WGS sequence"/>
</dbReference>
<feature type="transmembrane region" description="Helical" evidence="9">
    <location>
        <begin position="79"/>
        <end position="94"/>
    </location>
</feature>
<dbReference type="GO" id="GO:0005886">
    <property type="term" value="C:plasma membrane"/>
    <property type="evidence" value="ECO:0007669"/>
    <property type="project" value="UniProtKB-SubCell"/>
</dbReference>
<dbReference type="RefSeq" id="WP_073096523.1">
    <property type="nucleotide sequence ID" value="NZ_FRCY01000014.1"/>
</dbReference>
<dbReference type="PANTHER" id="PTHR32507:SF8">
    <property type="entry name" value="CNH1P"/>
    <property type="match status" value="1"/>
</dbReference>
<dbReference type="STRING" id="388280.SAMN04488057_11414"/>
<dbReference type="InterPro" id="IPR006153">
    <property type="entry name" value="Cation/H_exchanger_TM"/>
</dbReference>
<dbReference type="AlphaFoldDB" id="A0A1M7Q515"/>
<feature type="transmembrane region" description="Helical" evidence="9">
    <location>
        <begin position="360"/>
        <end position="380"/>
    </location>
</feature>
<dbReference type="EMBL" id="FRCY01000014">
    <property type="protein sequence ID" value="SHN25351.1"/>
    <property type="molecule type" value="Genomic_DNA"/>
</dbReference>
<feature type="transmembrane region" description="Helical" evidence="9">
    <location>
        <begin position="329"/>
        <end position="348"/>
    </location>
</feature>
<evidence type="ECO:0000256" key="2">
    <source>
        <dbReference type="ARBA" id="ARBA00022448"/>
    </source>
</evidence>
<feature type="transmembrane region" description="Helical" evidence="9">
    <location>
        <begin position="209"/>
        <end position="236"/>
    </location>
</feature>
<dbReference type="OrthoDB" id="9810860at2"/>
<gene>
    <name evidence="11" type="ORF">SAMN04488057_11414</name>
</gene>
<feature type="domain" description="Cation/H+ exchanger transmembrane" evidence="10">
    <location>
        <begin position="27"/>
        <end position="411"/>
    </location>
</feature>
<protein>
    <submittedName>
        <fullName evidence="11">NhaP-type Na+/H+ or K+/H+ antiporter</fullName>
    </submittedName>
</protein>
<keyword evidence="2" id="KW-0813">Transport</keyword>
<evidence type="ECO:0000313" key="12">
    <source>
        <dbReference type="Proteomes" id="UP000184513"/>
    </source>
</evidence>
<dbReference type="GO" id="GO:1902600">
    <property type="term" value="P:proton transmembrane transport"/>
    <property type="evidence" value="ECO:0007669"/>
    <property type="project" value="InterPro"/>
</dbReference>
<evidence type="ECO:0000256" key="1">
    <source>
        <dbReference type="ARBA" id="ARBA00004651"/>
    </source>
</evidence>
<name>A0A1M7Q515_9BACT</name>
<evidence type="ECO:0000256" key="8">
    <source>
        <dbReference type="ARBA" id="ARBA00023136"/>
    </source>
</evidence>
<dbReference type="GO" id="GO:0015297">
    <property type="term" value="F:antiporter activity"/>
    <property type="evidence" value="ECO:0007669"/>
    <property type="project" value="UniProtKB-KW"/>
</dbReference>
<proteinExistence type="predicted"/>
<keyword evidence="8 9" id="KW-0472">Membrane</keyword>